<organism evidence="1">
    <name type="scientific">Macaca fascicularis</name>
    <name type="common">Crab-eating macaque</name>
    <name type="synonym">Cynomolgus monkey</name>
    <dbReference type="NCBI Taxonomy" id="9541"/>
    <lineage>
        <taxon>Eukaryota</taxon>
        <taxon>Metazoa</taxon>
        <taxon>Chordata</taxon>
        <taxon>Craniata</taxon>
        <taxon>Vertebrata</taxon>
        <taxon>Euteleostomi</taxon>
        <taxon>Mammalia</taxon>
        <taxon>Eutheria</taxon>
        <taxon>Euarchontoglires</taxon>
        <taxon>Primates</taxon>
        <taxon>Haplorrhini</taxon>
        <taxon>Catarrhini</taxon>
        <taxon>Cercopithecidae</taxon>
        <taxon>Cercopithecinae</taxon>
        <taxon>Macaca</taxon>
    </lineage>
</organism>
<reference evidence="1" key="1">
    <citation type="journal article" date="2007" name="PLoS Biol.">
        <title>Rate of evolution in brain-expressed genes in humans and other primates.</title>
        <authorList>
            <person name="Wang H.-Y."/>
            <person name="Chien H.-C."/>
            <person name="Osada N."/>
            <person name="Hashimoto K."/>
            <person name="Sugano S."/>
            <person name="Gojobori T."/>
            <person name="Chou C.-K."/>
            <person name="Tsai S.-F."/>
            <person name="Wu C.-I."/>
            <person name="Shen C.-K.J."/>
        </authorList>
    </citation>
    <scope>NUCLEOTIDE SEQUENCE</scope>
</reference>
<evidence type="ECO:0000313" key="1">
    <source>
        <dbReference type="EMBL" id="BAE91382.1"/>
    </source>
</evidence>
<proteinExistence type="evidence at transcript level"/>
<accession>I7GNL0</accession>
<protein>
    <submittedName>
        <fullName evidence="1">Macaca fascicularis brain cDNA clone: QtrA-16031, similar to human solute carrier family 38, member 2 (SLC38A2), mRNA, RefSeq: NM_018976.3</fullName>
    </submittedName>
</protein>
<dbReference type="EMBL" id="AB174320">
    <property type="protein sequence ID" value="BAE91382.1"/>
    <property type="molecule type" value="mRNA"/>
</dbReference>
<name>I7GNL0_MACFA</name>
<dbReference type="AlphaFoldDB" id="I7GNL0"/>
<sequence>MSGLGLGFKCIYSYKFLNCILMNSYYVTIRIVPKVPVQKIEY</sequence>